<comment type="caution">
    <text evidence="1">The sequence shown here is derived from an EMBL/GenBank/DDBJ whole genome shotgun (WGS) entry which is preliminary data.</text>
</comment>
<dbReference type="Pfam" id="PF06923">
    <property type="entry name" value="GutM"/>
    <property type="match status" value="1"/>
</dbReference>
<evidence type="ECO:0000313" key="1">
    <source>
        <dbReference type="EMBL" id="MBM7556904.1"/>
    </source>
</evidence>
<dbReference type="PIRSF" id="PIRSF011474">
    <property type="entry name" value="Glucitol_operon_activator"/>
    <property type="match status" value="1"/>
</dbReference>
<proteinExistence type="predicted"/>
<dbReference type="Proteomes" id="UP000774000">
    <property type="component" value="Unassembled WGS sequence"/>
</dbReference>
<gene>
    <name evidence="1" type="ORF">JOC47_001755</name>
</gene>
<sequence>MILKLLFAVGGVWILQLAFGYFQIKNFNEHYKRLMQLGRVVVGRKKGRITPGAVVMFAIDEDDKIIKGEKMKGFSVLARMKTINSVKGLDVFTLDQREVFEEFSKATKKAIENAIENGQMECEEQTCS</sequence>
<reference evidence="1" key="1">
    <citation type="submission" date="2021-01" db="EMBL/GenBank/DDBJ databases">
        <title>Genomic Encyclopedia of Type Strains, Phase IV (KMG-IV): sequencing the most valuable type-strain genomes for metagenomic binning, comparative biology and taxonomic classification.</title>
        <authorList>
            <person name="Goeker M."/>
        </authorList>
    </citation>
    <scope>NUCLEOTIDE SEQUENCE</scope>
    <source>
        <strain evidence="1">DSM 23230</strain>
    </source>
</reference>
<dbReference type="InterPro" id="IPR009693">
    <property type="entry name" value="Glucitol_operon_activator"/>
</dbReference>
<dbReference type="AlphaFoldDB" id="A0A938XSC1"/>
<dbReference type="GO" id="GO:0003677">
    <property type="term" value="F:DNA binding"/>
    <property type="evidence" value="ECO:0007669"/>
    <property type="project" value="UniProtKB-KW"/>
</dbReference>
<protein>
    <submittedName>
        <fullName evidence="1">DNA-binding transcriptional regulator of glucitol operon</fullName>
    </submittedName>
</protein>
<organism evidence="1 2">
    <name type="scientific">Halanaerobacter jeridensis</name>
    <dbReference type="NCBI Taxonomy" id="706427"/>
    <lineage>
        <taxon>Bacteria</taxon>
        <taxon>Bacillati</taxon>
        <taxon>Bacillota</taxon>
        <taxon>Clostridia</taxon>
        <taxon>Halanaerobiales</taxon>
        <taxon>Halobacteroidaceae</taxon>
        <taxon>Halanaerobacter</taxon>
    </lineage>
</organism>
<keyword evidence="1" id="KW-0238">DNA-binding</keyword>
<dbReference type="EMBL" id="JAFBDQ010000007">
    <property type="protein sequence ID" value="MBM7556904.1"/>
    <property type="molecule type" value="Genomic_DNA"/>
</dbReference>
<accession>A0A938XSC1</accession>
<dbReference type="RefSeq" id="WP_204701671.1">
    <property type="nucleotide sequence ID" value="NZ_JAFBDQ010000007.1"/>
</dbReference>
<evidence type="ECO:0000313" key="2">
    <source>
        <dbReference type="Proteomes" id="UP000774000"/>
    </source>
</evidence>
<name>A0A938XSC1_9FIRM</name>
<keyword evidence="2" id="KW-1185">Reference proteome</keyword>